<dbReference type="EMBL" id="KB469306">
    <property type="protein sequence ID" value="EPQ53194.1"/>
    <property type="molecule type" value="Genomic_DNA"/>
</dbReference>
<evidence type="ECO:0000256" key="2">
    <source>
        <dbReference type="ARBA" id="ARBA00022980"/>
    </source>
</evidence>
<comment type="subunit">
    <text evidence="7">Part of the mitochondrial small ribosomal subunit.</text>
</comment>
<proteinExistence type="inferred from homology"/>
<dbReference type="HOGENOM" id="CLU_1094386_0_0_1"/>
<keyword evidence="2 10" id="KW-0689">Ribosomal protein</keyword>
<feature type="domain" description="Small ribosomal subunit protein uS10" evidence="9">
    <location>
        <begin position="100"/>
        <end position="197"/>
    </location>
</feature>
<dbReference type="GO" id="GO:1990904">
    <property type="term" value="C:ribonucleoprotein complex"/>
    <property type="evidence" value="ECO:0007669"/>
    <property type="project" value="UniProtKB-KW"/>
</dbReference>
<evidence type="ECO:0000256" key="5">
    <source>
        <dbReference type="ARBA" id="ARBA00042916"/>
    </source>
</evidence>
<dbReference type="InterPro" id="IPR027486">
    <property type="entry name" value="Ribosomal_uS10_dom"/>
</dbReference>
<evidence type="ECO:0000256" key="3">
    <source>
        <dbReference type="ARBA" id="ARBA00023274"/>
    </source>
</evidence>
<evidence type="ECO:0000313" key="11">
    <source>
        <dbReference type="Proteomes" id="UP000030669"/>
    </source>
</evidence>
<name>S7RKJ8_GLOTA</name>
<dbReference type="HAMAP" id="MF_00508">
    <property type="entry name" value="Ribosomal_uS10"/>
    <property type="match status" value="1"/>
</dbReference>
<evidence type="ECO:0000256" key="7">
    <source>
        <dbReference type="ARBA" id="ARBA00065857"/>
    </source>
</evidence>
<reference evidence="10 11" key="1">
    <citation type="journal article" date="2012" name="Science">
        <title>The Paleozoic origin of enzymatic lignin decomposition reconstructed from 31 fungal genomes.</title>
        <authorList>
            <person name="Floudas D."/>
            <person name="Binder M."/>
            <person name="Riley R."/>
            <person name="Barry K."/>
            <person name="Blanchette R.A."/>
            <person name="Henrissat B."/>
            <person name="Martinez A.T."/>
            <person name="Otillar R."/>
            <person name="Spatafora J.W."/>
            <person name="Yadav J.S."/>
            <person name="Aerts A."/>
            <person name="Benoit I."/>
            <person name="Boyd A."/>
            <person name="Carlson A."/>
            <person name="Copeland A."/>
            <person name="Coutinho P.M."/>
            <person name="de Vries R.P."/>
            <person name="Ferreira P."/>
            <person name="Findley K."/>
            <person name="Foster B."/>
            <person name="Gaskell J."/>
            <person name="Glotzer D."/>
            <person name="Gorecki P."/>
            <person name="Heitman J."/>
            <person name="Hesse C."/>
            <person name="Hori C."/>
            <person name="Igarashi K."/>
            <person name="Jurgens J.A."/>
            <person name="Kallen N."/>
            <person name="Kersten P."/>
            <person name="Kohler A."/>
            <person name="Kuees U."/>
            <person name="Kumar T.K.A."/>
            <person name="Kuo A."/>
            <person name="LaButti K."/>
            <person name="Larrondo L.F."/>
            <person name="Lindquist E."/>
            <person name="Ling A."/>
            <person name="Lombard V."/>
            <person name="Lucas S."/>
            <person name="Lundell T."/>
            <person name="Martin R."/>
            <person name="McLaughlin D.J."/>
            <person name="Morgenstern I."/>
            <person name="Morin E."/>
            <person name="Murat C."/>
            <person name="Nagy L.G."/>
            <person name="Nolan M."/>
            <person name="Ohm R.A."/>
            <person name="Patyshakuliyeva A."/>
            <person name="Rokas A."/>
            <person name="Ruiz-Duenas F.J."/>
            <person name="Sabat G."/>
            <person name="Salamov A."/>
            <person name="Samejima M."/>
            <person name="Schmutz J."/>
            <person name="Slot J.C."/>
            <person name="St John F."/>
            <person name="Stenlid J."/>
            <person name="Sun H."/>
            <person name="Sun S."/>
            <person name="Syed K."/>
            <person name="Tsang A."/>
            <person name="Wiebenga A."/>
            <person name="Young D."/>
            <person name="Pisabarro A."/>
            <person name="Eastwood D.C."/>
            <person name="Martin F."/>
            <person name="Cullen D."/>
            <person name="Grigoriev I.V."/>
            <person name="Hibbett D.S."/>
        </authorList>
    </citation>
    <scope>NUCLEOTIDE SEQUENCE [LARGE SCALE GENOMIC DNA]</scope>
    <source>
        <strain evidence="10 11">ATCC 11539</strain>
    </source>
</reference>
<feature type="region of interest" description="Disordered" evidence="8">
    <location>
        <begin position="28"/>
        <end position="51"/>
    </location>
</feature>
<dbReference type="eggNOG" id="KOG3321">
    <property type="taxonomic scope" value="Eukaryota"/>
</dbReference>
<dbReference type="GO" id="GO:0003735">
    <property type="term" value="F:structural constituent of ribosome"/>
    <property type="evidence" value="ECO:0007669"/>
    <property type="project" value="InterPro"/>
</dbReference>
<dbReference type="Proteomes" id="UP000030669">
    <property type="component" value="Unassembled WGS sequence"/>
</dbReference>
<dbReference type="OrthoDB" id="366214at2759"/>
<feature type="compositionally biased region" description="Low complexity" evidence="8">
    <location>
        <begin position="34"/>
        <end position="51"/>
    </location>
</feature>
<evidence type="ECO:0000256" key="1">
    <source>
        <dbReference type="ARBA" id="ARBA00007102"/>
    </source>
</evidence>
<organism evidence="10 11">
    <name type="scientific">Gloeophyllum trabeum (strain ATCC 11539 / FP-39264 / Madison 617)</name>
    <name type="common">Brown rot fungus</name>
    <dbReference type="NCBI Taxonomy" id="670483"/>
    <lineage>
        <taxon>Eukaryota</taxon>
        <taxon>Fungi</taxon>
        <taxon>Dikarya</taxon>
        <taxon>Basidiomycota</taxon>
        <taxon>Agaricomycotina</taxon>
        <taxon>Agaricomycetes</taxon>
        <taxon>Gloeophyllales</taxon>
        <taxon>Gloeophyllaceae</taxon>
        <taxon>Gloeophyllum</taxon>
    </lineage>
</organism>
<sequence>MLALKACARPRGLAALVSRCRRGYSLDAIPQGPSEAESSKSGRPSSSASSLEGASQNWLQSLTHAAGGFSEEKWASTVVHGRSVHEPLYHARTHDIPVATVHFRSYAPPLMDLFVHFASHAASALGIPLSRPVHLPTQRSLWTVPRSPFVHKKSQENFERKVHKRLVKAWDADPQVIERWVRYLERHAMPGVGMRIVRWERAPVGIGEKVLKNAVEGMRVSDKHKMQALGEQIVKNELASQGTEVVQTPTSASS</sequence>
<protein>
    <recommendedName>
        <fullName evidence="4">Small ribosomal subunit protein uS10m</fullName>
    </recommendedName>
    <alternativeName>
        <fullName evidence="5">37S ribosomal protein S10, mitochondrial</fullName>
    </alternativeName>
</protein>
<dbReference type="OMA" id="HFRSYHP"/>
<accession>S7RKJ8</accession>
<dbReference type="FunFam" id="3.30.70.600:FF:000003">
    <property type="entry name" value="30S ribosomal protein S10"/>
    <property type="match status" value="1"/>
</dbReference>
<dbReference type="PRINTS" id="PR00971">
    <property type="entry name" value="RIBOSOMALS10"/>
</dbReference>
<dbReference type="RefSeq" id="XP_007868481.1">
    <property type="nucleotide sequence ID" value="XM_007870290.1"/>
</dbReference>
<dbReference type="PANTHER" id="PTHR11700">
    <property type="entry name" value="30S RIBOSOMAL PROTEIN S10 FAMILY MEMBER"/>
    <property type="match status" value="1"/>
</dbReference>
<evidence type="ECO:0000313" key="10">
    <source>
        <dbReference type="EMBL" id="EPQ53194.1"/>
    </source>
</evidence>
<comment type="function">
    <text evidence="6">Involved in mitochondrial genome encoded proteins translation. Involved in the binding of tRNA to the ribosomes.</text>
</comment>
<evidence type="ECO:0000259" key="9">
    <source>
        <dbReference type="SMART" id="SM01403"/>
    </source>
</evidence>
<dbReference type="InterPro" id="IPR036838">
    <property type="entry name" value="Ribosomal_uS10_dom_sf"/>
</dbReference>
<evidence type="ECO:0000256" key="6">
    <source>
        <dbReference type="ARBA" id="ARBA00057689"/>
    </source>
</evidence>
<dbReference type="GO" id="GO:0005840">
    <property type="term" value="C:ribosome"/>
    <property type="evidence" value="ECO:0007669"/>
    <property type="project" value="UniProtKB-KW"/>
</dbReference>
<dbReference type="SMART" id="SM01403">
    <property type="entry name" value="Ribosomal_S10"/>
    <property type="match status" value="1"/>
</dbReference>
<keyword evidence="11" id="KW-1185">Reference proteome</keyword>
<dbReference type="STRING" id="670483.S7RKJ8"/>
<dbReference type="InterPro" id="IPR001848">
    <property type="entry name" value="Ribosomal_uS10"/>
</dbReference>
<comment type="similarity">
    <text evidence="1">Belongs to the universal ribosomal protein uS10 family.</text>
</comment>
<evidence type="ECO:0000256" key="8">
    <source>
        <dbReference type="SAM" id="MobiDB-lite"/>
    </source>
</evidence>
<dbReference type="GO" id="GO:0006412">
    <property type="term" value="P:translation"/>
    <property type="evidence" value="ECO:0007669"/>
    <property type="project" value="InterPro"/>
</dbReference>
<dbReference type="KEGG" id="gtr:GLOTRDRAFT_117245"/>
<dbReference type="Pfam" id="PF00338">
    <property type="entry name" value="Ribosomal_S10"/>
    <property type="match status" value="1"/>
</dbReference>
<dbReference type="Gene3D" id="3.30.70.600">
    <property type="entry name" value="Ribosomal protein S10 domain"/>
    <property type="match status" value="1"/>
</dbReference>
<dbReference type="SUPFAM" id="SSF54999">
    <property type="entry name" value="Ribosomal protein S10"/>
    <property type="match status" value="1"/>
</dbReference>
<dbReference type="AlphaFoldDB" id="S7RKJ8"/>
<dbReference type="GeneID" id="19300313"/>
<gene>
    <name evidence="10" type="ORF">GLOTRDRAFT_117245</name>
</gene>
<evidence type="ECO:0000256" key="4">
    <source>
        <dbReference type="ARBA" id="ARBA00035261"/>
    </source>
</evidence>
<keyword evidence="3" id="KW-0687">Ribonucleoprotein</keyword>